<accession>A0A0X3WRB2</accession>
<evidence type="ECO:0000256" key="1">
    <source>
        <dbReference type="ARBA" id="ARBA00022722"/>
    </source>
</evidence>
<dbReference type="InterPro" id="IPR047201">
    <property type="entry name" value="ERI-1_3'hExo-like"/>
</dbReference>
<dbReference type="InterPro" id="IPR036397">
    <property type="entry name" value="RNaseH_sf"/>
</dbReference>
<keyword evidence="2" id="KW-0378">Hydrolase</keyword>
<dbReference type="SUPFAM" id="SSF53098">
    <property type="entry name" value="Ribonuclease H-like"/>
    <property type="match status" value="1"/>
</dbReference>
<evidence type="ECO:0000259" key="4">
    <source>
        <dbReference type="SMART" id="SM00479"/>
    </source>
</evidence>
<dbReference type="PANTHER" id="PTHR23044:SF61">
    <property type="entry name" value="3'-5' EXORIBONUCLEASE 1-RELATED"/>
    <property type="match status" value="1"/>
</dbReference>
<keyword evidence="3 5" id="KW-0269">Exonuclease</keyword>
<dbReference type="OrthoDB" id="4563729at2"/>
<dbReference type="AlphaFoldDB" id="A0A0X3WRB2"/>
<evidence type="ECO:0000313" key="5">
    <source>
        <dbReference type="EMBL" id="KUL58766.1"/>
    </source>
</evidence>
<dbReference type="EMBL" id="LLZJ01000221">
    <property type="protein sequence ID" value="KUL58766.1"/>
    <property type="molecule type" value="Genomic_DNA"/>
</dbReference>
<dbReference type="InterPro" id="IPR012337">
    <property type="entry name" value="RNaseH-like_sf"/>
</dbReference>
<dbReference type="RefSeq" id="WP_059144815.1">
    <property type="nucleotide sequence ID" value="NZ_LLZJ01000221.1"/>
</dbReference>
<reference evidence="6" key="1">
    <citation type="submission" date="2015-10" db="EMBL/GenBank/DDBJ databases">
        <authorList>
            <person name="Ju K.-S."/>
            <person name="Doroghazi J.R."/>
            <person name="Metcalf W.W."/>
        </authorList>
    </citation>
    <scope>NUCLEOTIDE SEQUENCE [LARGE SCALE GENOMIC DNA]</scope>
    <source>
        <strain evidence="6">NRRL F-8817</strain>
    </source>
</reference>
<dbReference type="InterPro" id="IPR051274">
    <property type="entry name" value="3-5_Exoribonuclease"/>
</dbReference>
<dbReference type="Proteomes" id="UP000053413">
    <property type="component" value="Unassembled WGS sequence"/>
</dbReference>
<dbReference type="Gene3D" id="3.30.420.10">
    <property type="entry name" value="Ribonuclease H-like superfamily/Ribonuclease H"/>
    <property type="match status" value="1"/>
</dbReference>
<gene>
    <name evidence="5" type="ORF">ADL28_18325</name>
</gene>
<dbReference type="GO" id="GO:0000175">
    <property type="term" value="F:3'-5'-RNA exonuclease activity"/>
    <property type="evidence" value="ECO:0007669"/>
    <property type="project" value="InterPro"/>
</dbReference>
<feature type="domain" description="Exonuclease" evidence="4">
    <location>
        <begin position="3"/>
        <end position="196"/>
    </location>
</feature>
<dbReference type="Pfam" id="PF00929">
    <property type="entry name" value="RNase_T"/>
    <property type="match status" value="1"/>
</dbReference>
<proteinExistence type="predicted"/>
<dbReference type="GeneID" id="97428883"/>
<dbReference type="CDD" id="cd06133">
    <property type="entry name" value="ERI-1_3'hExo_like"/>
    <property type="match status" value="1"/>
</dbReference>
<dbReference type="GO" id="GO:0003676">
    <property type="term" value="F:nucleic acid binding"/>
    <property type="evidence" value="ECO:0007669"/>
    <property type="project" value="InterPro"/>
</dbReference>
<evidence type="ECO:0000313" key="6">
    <source>
        <dbReference type="Proteomes" id="UP000053413"/>
    </source>
</evidence>
<protein>
    <submittedName>
        <fullName evidence="5">Exonuclease</fullName>
    </submittedName>
</protein>
<evidence type="ECO:0000256" key="3">
    <source>
        <dbReference type="ARBA" id="ARBA00022839"/>
    </source>
</evidence>
<dbReference type="InterPro" id="IPR013520">
    <property type="entry name" value="Ribonucl_H"/>
</dbReference>
<keyword evidence="1" id="KW-0540">Nuclease</keyword>
<dbReference type="SMART" id="SM00479">
    <property type="entry name" value="EXOIII"/>
    <property type="match status" value="1"/>
</dbReference>
<sequence>MSTFVVFDLEFTSWSGSLERDWSEPGQLREIVQIGALRISTGHSADDHSVVEEYEALVRPVVNPRLSPFFTGLTGIDQETLDREGVAPAEALSDFLAFCRGQSVLSYGNDMVVLGENVGWARARGEEIKNGFLSAGFLNIRPWLNTIAPITASANSGRLWEALGLPKPMAGREHSALFDCYSIAAAIRHVCAGGAALPEGCL</sequence>
<comment type="caution">
    <text evidence="5">The sequence shown here is derived from an EMBL/GenBank/DDBJ whole genome shotgun (WGS) entry which is preliminary data.</text>
</comment>
<name>A0A0X3WRB2_STRVO</name>
<dbReference type="PANTHER" id="PTHR23044">
    <property type="entry name" value="3'-5' EXONUCLEASE ERI1-RELATED"/>
    <property type="match status" value="1"/>
</dbReference>
<organism evidence="5 6">
    <name type="scientific">Streptomyces violaceusniger</name>
    <dbReference type="NCBI Taxonomy" id="68280"/>
    <lineage>
        <taxon>Bacteria</taxon>
        <taxon>Bacillati</taxon>
        <taxon>Actinomycetota</taxon>
        <taxon>Actinomycetes</taxon>
        <taxon>Kitasatosporales</taxon>
        <taxon>Streptomycetaceae</taxon>
        <taxon>Streptomyces</taxon>
        <taxon>Streptomyces violaceusniger group</taxon>
    </lineage>
</organism>
<evidence type="ECO:0000256" key="2">
    <source>
        <dbReference type="ARBA" id="ARBA00022801"/>
    </source>
</evidence>